<keyword evidence="1" id="KW-0479">Metal-binding</keyword>
<evidence type="ECO:0000256" key="1">
    <source>
        <dbReference type="PROSITE-ProRule" id="PRU00175"/>
    </source>
</evidence>
<dbReference type="EMBL" id="RWGY01000002">
    <property type="protein sequence ID" value="TVU48978.1"/>
    <property type="molecule type" value="Genomic_DNA"/>
</dbReference>
<evidence type="ECO:0000256" key="2">
    <source>
        <dbReference type="SAM" id="Phobius"/>
    </source>
</evidence>
<dbReference type="Pfam" id="PF13639">
    <property type="entry name" value="zf-RING_2"/>
    <property type="match status" value="1"/>
</dbReference>
<feature type="domain" description="RING-type" evidence="3">
    <location>
        <begin position="89"/>
        <end position="131"/>
    </location>
</feature>
<keyword evidence="2" id="KW-0812">Transmembrane</keyword>
<dbReference type="InterPro" id="IPR013083">
    <property type="entry name" value="Znf_RING/FYVE/PHD"/>
</dbReference>
<dbReference type="OrthoDB" id="8062037at2759"/>
<reference evidence="4 5" key="1">
    <citation type="journal article" date="2019" name="Sci. Rep.">
        <title>A high-quality genome of Eragrostis curvula grass provides insights into Poaceae evolution and supports new strategies to enhance forage quality.</title>
        <authorList>
            <person name="Carballo J."/>
            <person name="Santos B.A.C.M."/>
            <person name="Zappacosta D."/>
            <person name="Garbus I."/>
            <person name="Selva J.P."/>
            <person name="Gallo C.A."/>
            <person name="Diaz A."/>
            <person name="Albertini E."/>
            <person name="Caccamo M."/>
            <person name="Echenique V."/>
        </authorList>
    </citation>
    <scope>NUCLEOTIDE SEQUENCE [LARGE SCALE GENOMIC DNA]</scope>
    <source>
        <strain evidence="5">cv. Victoria</strain>
        <tissue evidence="4">Leaf</tissue>
    </source>
</reference>
<sequence>MVKLDVAFAVASVLAVVAAAFLLRACSRRAATPARRREEELGRRRTADVEAGLGEAALKTLPKVVYGEEATAAAAASKTAIAAPGETCCAVCLGEYAGGDVLRVLPQCAHVFHQLCVDRWLRLRPTCPVCRSPPVPSPVATPLAASTPA</sequence>
<feature type="transmembrane region" description="Helical" evidence="2">
    <location>
        <begin position="6"/>
        <end position="27"/>
    </location>
</feature>
<accession>A0A5J9WL50</accession>
<dbReference type="PANTHER" id="PTHR46719:SF6">
    <property type="entry name" value="RING-H2 FINGER PROTEIN ATL70"/>
    <property type="match status" value="1"/>
</dbReference>
<keyword evidence="1" id="KW-0862">Zinc</keyword>
<gene>
    <name evidence="4" type="ORF">EJB05_00267</name>
</gene>
<dbReference type="AlphaFoldDB" id="A0A5J9WL50"/>
<keyword evidence="2" id="KW-0472">Membrane</keyword>
<feature type="non-terminal residue" evidence="4">
    <location>
        <position position="1"/>
    </location>
</feature>
<evidence type="ECO:0000313" key="5">
    <source>
        <dbReference type="Proteomes" id="UP000324897"/>
    </source>
</evidence>
<dbReference type="Proteomes" id="UP000324897">
    <property type="component" value="Chromosome 6"/>
</dbReference>
<dbReference type="GO" id="GO:0008270">
    <property type="term" value="F:zinc ion binding"/>
    <property type="evidence" value="ECO:0007669"/>
    <property type="project" value="UniProtKB-KW"/>
</dbReference>
<keyword evidence="1" id="KW-0863">Zinc-finger</keyword>
<dbReference type="FunFam" id="3.30.40.10:FF:000829">
    <property type="entry name" value="RING-H2 finger protein ATL70"/>
    <property type="match status" value="1"/>
</dbReference>
<evidence type="ECO:0000313" key="4">
    <source>
        <dbReference type="EMBL" id="TVU48978.1"/>
    </source>
</evidence>
<name>A0A5J9WL50_9POAL</name>
<dbReference type="PROSITE" id="PS50089">
    <property type="entry name" value="ZF_RING_2"/>
    <property type="match status" value="1"/>
</dbReference>
<comment type="caution">
    <text evidence="4">The sequence shown here is derived from an EMBL/GenBank/DDBJ whole genome shotgun (WGS) entry which is preliminary data.</text>
</comment>
<dbReference type="SMART" id="SM00184">
    <property type="entry name" value="RING"/>
    <property type="match status" value="1"/>
</dbReference>
<keyword evidence="2" id="KW-1133">Transmembrane helix</keyword>
<dbReference type="SUPFAM" id="SSF57850">
    <property type="entry name" value="RING/U-box"/>
    <property type="match status" value="1"/>
</dbReference>
<dbReference type="InterPro" id="IPR001841">
    <property type="entry name" value="Znf_RING"/>
</dbReference>
<keyword evidence="5" id="KW-1185">Reference proteome</keyword>
<dbReference type="Gene3D" id="3.30.40.10">
    <property type="entry name" value="Zinc/RING finger domain, C3HC4 (zinc finger)"/>
    <property type="match status" value="1"/>
</dbReference>
<dbReference type="InterPro" id="IPR045899">
    <property type="entry name" value="ATL71-like"/>
</dbReference>
<protein>
    <recommendedName>
        <fullName evidence="3">RING-type domain-containing protein</fullName>
    </recommendedName>
</protein>
<dbReference type="Gramene" id="TVU48978">
    <property type="protein sequence ID" value="TVU48978"/>
    <property type="gene ID" value="EJB05_00267"/>
</dbReference>
<organism evidence="4 5">
    <name type="scientific">Eragrostis curvula</name>
    <name type="common">weeping love grass</name>
    <dbReference type="NCBI Taxonomy" id="38414"/>
    <lineage>
        <taxon>Eukaryota</taxon>
        <taxon>Viridiplantae</taxon>
        <taxon>Streptophyta</taxon>
        <taxon>Embryophyta</taxon>
        <taxon>Tracheophyta</taxon>
        <taxon>Spermatophyta</taxon>
        <taxon>Magnoliopsida</taxon>
        <taxon>Liliopsida</taxon>
        <taxon>Poales</taxon>
        <taxon>Poaceae</taxon>
        <taxon>PACMAD clade</taxon>
        <taxon>Chloridoideae</taxon>
        <taxon>Eragrostideae</taxon>
        <taxon>Eragrostidinae</taxon>
        <taxon>Eragrostis</taxon>
    </lineage>
</organism>
<proteinExistence type="predicted"/>
<evidence type="ECO:0000259" key="3">
    <source>
        <dbReference type="PROSITE" id="PS50089"/>
    </source>
</evidence>
<dbReference type="PANTHER" id="PTHR46719">
    <property type="entry name" value="TRANSCRIPTION FACTOR C2H2 FAMILY-RELATED"/>
    <property type="match status" value="1"/>
</dbReference>